<proteinExistence type="predicted"/>
<keyword evidence="1" id="KW-0805">Transcription regulation</keyword>
<dbReference type="GO" id="GO:0003700">
    <property type="term" value="F:DNA-binding transcription factor activity"/>
    <property type="evidence" value="ECO:0007669"/>
    <property type="project" value="InterPro"/>
</dbReference>
<dbReference type="Gene3D" id="1.10.10.60">
    <property type="entry name" value="Homeodomain-like"/>
    <property type="match status" value="2"/>
</dbReference>
<protein>
    <submittedName>
        <fullName evidence="5">Transcriptional regulator, AraC family</fullName>
    </submittedName>
</protein>
<dbReference type="InterPro" id="IPR050204">
    <property type="entry name" value="AraC_XylS_family_regulators"/>
</dbReference>
<evidence type="ECO:0000256" key="3">
    <source>
        <dbReference type="ARBA" id="ARBA00023163"/>
    </source>
</evidence>
<gene>
    <name evidence="5" type="ordered locus">Haur_1284</name>
</gene>
<dbReference type="InParanoid" id="A9B1P7"/>
<evidence type="ECO:0000256" key="2">
    <source>
        <dbReference type="ARBA" id="ARBA00023125"/>
    </source>
</evidence>
<dbReference type="eggNOG" id="COG4977">
    <property type="taxonomic scope" value="Bacteria"/>
</dbReference>
<keyword evidence="6" id="KW-1185">Reference proteome</keyword>
<evidence type="ECO:0000313" key="6">
    <source>
        <dbReference type="Proteomes" id="UP000000787"/>
    </source>
</evidence>
<dbReference type="PANTHER" id="PTHR46796:SF6">
    <property type="entry name" value="ARAC SUBFAMILY"/>
    <property type="match status" value="1"/>
</dbReference>
<accession>A9B1P7</accession>
<dbReference type="InterPro" id="IPR018060">
    <property type="entry name" value="HTH_AraC"/>
</dbReference>
<organism evidence="5 6">
    <name type="scientific">Herpetosiphon aurantiacus (strain ATCC 23779 / DSM 785 / 114-95)</name>
    <dbReference type="NCBI Taxonomy" id="316274"/>
    <lineage>
        <taxon>Bacteria</taxon>
        <taxon>Bacillati</taxon>
        <taxon>Chloroflexota</taxon>
        <taxon>Chloroflexia</taxon>
        <taxon>Herpetosiphonales</taxon>
        <taxon>Herpetosiphonaceae</taxon>
        <taxon>Herpetosiphon</taxon>
    </lineage>
</organism>
<evidence type="ECO:0000259" key="4">
    <source>
        <dbReference type="PROSITE" id="PS01124"/>
    </source>
</evidence>
<dbReference type="BioCyc" id="HAUR316274:GHYA-1306-MONOMER"/>
<dbReference type="SMART" id="SM00342">
    <property type="entry name" value="HTH_ARAC"/>
    <property type="match status" value="1"/>
</dbReference>
<keyword evidence="3" id="KW-0804">Transcription</keyword>
<dbReference type="PRINTS" id="PR00032">
    <property type="entry name" value="HTHARAC"/>
</dbReference>
<dbReference type="PROSITE" id="PS00041">
    <property type="entry name" value="HTH_ARAC_FAMILY_1"/>
    <property type="match status" value="1"/>
</dbReference>
<dbReference type="EMBL" id="CP000875">
    <property type="protein sequence ID" value="ABX03932.1"/>
    <property type="molecule type" value="Genomic_DNA"/>
</dbReference>
<dbReference type="SUPFAM" id="SSF46689">
    <property type="entry name" value="Homeodomain-like"/>
    <property type="match status" value="2"/>
</dbReference>
<dbReference type="AlphaFoldDB" id="A9B1P7"/>
<dbReference type="HOGENOM" id="CLU_000445_81_13_0"/>
<reference evidence="5 6" key="1">
    <citation type="journal article" date="2011" name="Stand. Genomic Sci.">
        <title>Complete genome sequence of the filamentous gliding predatory bacterium Herpetosiphon aurantiacus type strain (114-95(T)).</title>
        <authorList>
            <person name="Kiss H."/>
            <person name="Nett M."/>
            <person name="Domin N."/>
            <person name="Martin K."/>
            <person name="Maresca J.A."/>
            <person name="Copeland A."/>
            <person name="Lapidus A."/>
            <person name="Lucas S."/>
            <person name="Berry K.W."/>
            <person name="Glavina Del Rio T."/>
            <person name="Dalin E."/>
            <person name="Tice H."/>
            <person name="Pitluck S."/>
            <person name="Richardson P."/>
            <person name="Bruce D."/>
            <person name="Goodwin L."/>
            <person name="Han C."/>
            <person name="Detter J.C."/>
            <person name="Schmutz J."/>
            <person name="Brettin T."/>
            <person name="Land M."/>
            <person name="Hauser L."/>
            <person name="Kyrpides N.C."/>
            <person name="Ivanova N."/>
            <person name="Goker M."/>
            <person name="Woyke T."/>
            <person name="Klenk H.P."/>
            <person name="Bryant D.A."/>
        </authorList>
    </citation>
    <scope>NUCLEOTIDE SEQUENCE [LARGE SCALE GENOMIC DNA]</scope>
    <source>
        <strain evidence="6">ATCC 23779 / DSM 785 / 114-95</strain>
    </source>
</reference>
<dbReference type="InterPro" id="IPR009057">
    <property type="entry name" value="Homeodomain-like_sf"/>
</dbReference>
<name>A9B1P7_HERA2</name>
<dbReference type="KEGG" id="hau:Haur_1284"/>
<dbReference type="PROSITE" id="PS01124">
    <property type="entry name" value="HTH_ARAC_FAMILY_2"/>
    <property type="match status" value="1"/>
</dbReference>
<dbReference type="GO" id="GO:0043565">
    <property type="term" value="F:sequence-specific DNA binding"/>
    <property type="evidence" value="ECO:0007669"/>
    <property type="project" value="InterPro"/>
</dbReference>
<evidence type="ECO:0000256" key="1">
    <source>
        <dbReference type="ARBA" id="ARBA00023015"/>
    </source>
</evidence>
<keyword evidence="2" id="KW-0238">DNA-binding</keyword>
<sequence>MNLKTYITIKNKCFDLNHGFAIIAVFGGSMKLASAATKQLLWQARQYIDGTYAEHVELPQLAEQIGFSHYHFLRLFQRNFAITPHQYLIHRRIERARELLVASDLSVTEVCFAVGFQSLGSFSSLFQRSTGHAPSHYRRRNFQGFSLPRRFVPSCYLTIFGIGLSYKH</sequence>
<feature type="domain" description="HTH araC/xylS-type" evidence="4">
    <location>
        <begin position="42"/>
        <end position="140"/>
    </location>
</feature>
<dbReference type="InterPro" id="IPR020449">
    <property type="entry name" value="Tscrpt_reg_AraC-type_HTH"/>
</dbReference>
<dbReference type="Proteomes" id="UP000000787">
    <property type="component" value="Chromosome"/>
</dbReference>
<dbReference type="InterPro" id="IPR018062">
    <property type="entry name" value="HTH_AraC-typ_CS"/>
</dbReference>
<dbReference type="Pfam" id="PF12833">
    <property type="entry name" value="HTH_18"/>
    <property type="match status" value="1"/>
</dbReference>
<dbReference type="STRING" id="316274.Haur_1284"/>
<dbReference type="PANTHER" id="PTHR46796">
    <property type="entry name" value="HTH-TYPE TRANSCRIPTIONAL ACTIVATOR RHAS-RELATED"/>
    <property type="match status" value="1"/>
</dbReference>
<evidence type="ECO:0000313" key="5">
    <source>
        <dbReference type="EMBL" id="ABX03932.1"/>
    </source>
</evidence>